<evidence type="ECO:0000313" key="2">
    <source>
        <dbReference type="Proteomes" id="UP000324974"/>
    </source>
</evidence>
<dbReference type="EMBL" id="CP042425">
    <property type="protein sequence ID" value="QEL13196.1"/>
    <property type="molecule type" value="Genomic_DNA"/>
</dbReference>
<dbReference type="OrthoDB" id="278239at2"/>
<sequence length="138" mass="14312">MRQVSGRPLWVGNAGDLWDARTVLDAGITSVVEVADIEPFADLPRDLVRCRFPLSDGGENPPWLLRLAAESVAAFLRAGVPVLVCCSAGMSRSVCVAAGGLALVERCPLAAALLAVVGSGPADVSPGLFLQMQKALGE</sequence>
<evidence type="ECO:0000313" key="1">
    <source>
        <dbReference type="EMBL" id="QEL13196.1"/>
    </source>
</evidence>
<dbReference type="KEGG" id="lrs:PX52LOC_00049"/>
<keyword evidence="2" id="KW-1185">Reference proteome</keyword>
<dbReference type="Proteomes" id="UP000324974">
    <property type="component" value="Chromosome"/>
</dbReference>
<dbReference type="Gene3D" id="3.90.190.10">
    <property type="entry name" value="Protein tyrosine phosphatase superfamily"/>
    <property type="match status" value="1"/>
</dbReference>
<protein>
    <submittedName>
        <fullName evidence="1">Protein phosphatase</fullName>
    </submittedName>
</protein>
<dbReference type="AlphaFoldDB" id="A0A5C1A5A1"/>
<dbReference type="RefSeq" id="WP_149108184.1">
    <property type="nucleotide sequence ID" value="NZ_CP042425.1"/>
</dbReference>
<gene>
    <name evidence="1" type="ORF">PX52LOC_00049</name>
</gene>
<dbReference type="SUPFAM" id="SSF52799">
    <property type="entry name" value="(Phosphotyrosine protein) phosphatases II"/>
    <property type="match status" value="1"/>
</dbReference>
<dbReference type="InterPro" id="IPR029021">
    <property type="entry name" value="Prot-tyrosine_phosphatase-like"/>
</dbReference>
<name>A0A5C1A5A1_9BACT</name>
<reference evidence="2" key="1">
    <citation type="submission" date="2019-08" db="EMBL/GenBank/DDBJ databases">
        <title>Limnoglobus roseus gen. nov., sp. nov., a novel freshwater planctomycete with a giant genome from the family Gemmataceae.</title>
        <authorList>
            <person name="Kulichevskaya I.S."/>
            <person name="Naumoff D.G."/>
            <person name="Miroshnikov K."/>
            <person name="Ivanova A."/>
            <person name="Philippov D.A."/>
            <person name="Hakobyan A."/>
            <person name="Rijpstra I.C."/>
            <person name="Sinninghe Damste J.S."/>
            <person name="Liesack W."/>
            <person name="Dedysh S.N."/>
        </authorList>
    </citation>
    <scope>NUCLEOTIDE SEQUENCE [LARGE SCALE GENOMIC DNA]</scope>
    <source>
        <strain evidence="2">PX52</strain>
    </source>
</reference>
<proteinExistence type="predicted"/>
<organism evidence="1 2">
    <name type="scientific">Limnoglobus roseus</name>
    <dbReference type="NCBI Taxonomy" id="2598579"/>
    <lineage>
        <taxon>Bacteria</taxon>
        <taxon>Pseudomonadati</taxon>
        <taxon>Planctomycetota</taxon>
        <taxon>Planctomycetia</taxon>
        <taxon>Gemmatales</taxon>
        <taxon>Gemmataceae</taxon>
        <taxon>Limnoglobus</taxon>
    </lineage>
</organism>
<accession>A0A5C1A5A1</accession>